<dbReference type="GO" id="GO:0005764">
    <property type="term" value="C:lysosome"/>
    <property type="evidence" value="ECO:0007669"/>
    <property type="project" value="TreeGrafter"/>
</dbReference>
<dbReference type="Pfam" id="PF02487">
    <property type="entry name" value="CLN3"/>
    <property type="match status" value="1"/>
</dbReference>
<comment type="subcellular location">
    <subcellularLocation>
        <location evidence="1">Endomembrane system</location>
        <topology evidence="1">Multi-pass membrane protein</topology>
    </subcellularLocation>
</comment>
<protein>
    <submittedName>
        <fullName evidence="6">Battenin</fullName>
    </submittedName>
</protein>
<dbReference type="WBParaSite" id="Hba_00817">
    <property type="protein sequence ID" value="Hba_00817"/>
    <property type="gene ID" value="Hba_00817"/>
</dbReference>
<keyword evidence="5" id="KW-1185">Reference proteome</keyword>
<evidence type="ECO:0000313" key="6">
    <source>
        <dbReference type="WBParaSite" id="Hba_00817"/>
    </source>
</evidence>
<keyword evidence="4" id="KW-0472">Membrane</keyword>
<evidence type="ECO:0000256" key="2">
    <source>
        <dbReference type="ARBA" id="ARBA00022692"/>
    </source>
</evidence>
<sequence length="100" mass="10838">MDVIQIRNLLAFWLEKLTSRHCSVKPIGGVLLADNLPTLFVKLTFPFFISSISAWSSGTGGAGLIGSFSYAFLTESTMGNLSPRTALLIQVFIPVLFAIT</sequence>
<evidence type="ECO:0000256" key="1">
    <source>
        <dbReference type="ARBA" id="ARBA00004127"/>
    </source>
</evidence>
<dbReference type="InterPro" id="IPR003492">
    <property type="entry name" value="Battenin_disease_Cln3"/>
</dbReference>
<keyword evidence="2" id="KW-0812">Transmembrane</keyword>
<organism evidence="5 6">
    <name type="scientific">Heterorhabditis bacteriophora</name>
    <name type="common">Entomopathogenic nematode worm</name>
    <dbReference type="NCBI Taxonomy" id="37862"/>
    <lineage>
        <taxon>Eukaryota</taxon>
        <taxon>Metazoa</taxon>
        <taxon>Ecdysozoa</taxon>
        <taxon>Nematoda</taxon>
        <taxon>Chromadorea</taxon>
        <taxon>Rhabditida</taxon>
        <taxon>Rhabditina</taxon>
        <taxon>Rhabditomorpha</taxon>
        <taxon>Strongyloidea</taxon>
        <taxon>Heterorhabditidae</taxon>
        <taxon>Heterorhabditis</taxon>
    </lineage>
</organism>
<dbReference type="GO" id="GO:0007040">
    <property type="term" value="P:lysosome organization"/>
    <property type="evidence" value="ECO:0007669"/>
    <property type="project" value="TreeGrafter"/>
</dbReference>
<dbReference type="AlphaFoldDB" id="A0A1I7W847"/>
<dbReference type="GO" id="GO:0016020">
    <property type="term" value="C:membrane"/>
    <property type="evidence" value="ECO:0007669"/>
    <property type="project" value="InterPro"/>
</dbReference>
<evidence type="ECO:0000313" key="5">
    <source>
        <dbReference type="Proteomes" id="UP000095283"/>
    </source>
</evidence>
<dbReference type="GO" id="GO:0051453">
    <property type="term" value="P:regulation of intracellular pH"/>
    <property type="evidence" value="ECO:0007669"/>
    <property type="project" value="TreeGrafter"/>
</dbReference>
<keyword evidence="3" id="KW-1133">Transmembrane helix</keyword>
<proteinExistence type="predicted"/>
<dbReference type="PANTHER" id="PTHR10981">
    <property type="entry name" value="BATTENIN"/>
    <property type="match status" value="1"/>
</dbReference>
<evidence type="ECO:0000256" key="3">
    <source>
        <dbReference type="ARBA" id="ARBA00022989"/>
    </source>
</evidence>
<accession>A0A1I7W847</accession>
<dbReference type="GO" id="GO:0012505">
    <property type="term" value="C:endomembrane system"/>
    <property type="evidence" value="ECO:0007669"/>
    <property type="project" value="UniProtKB-SubCell"/>
</dbReference>
<name>A0A1I7W847_HETBA</name>
<reference evidence="6" key="1">
    <citation type="submission" date="2016-11" db="UniProtKB">
        <authorList>
            <consortium name="WormBaseParasite"/>
        </authorList>
    </citation>
    <scope>IDENTIFICATION</scope>
</reference>
<dbReference type="Proteomes" id="UP000095283">
    <property type="component" value="Unplaced"/>
</dbReference>
<dbReference type="PANTHER" id="PTHR10981:SF8">
    <property type="entry name" value="BATTENIN"/>
    <property type="match status" value="1"/>
</dbReference>
<evidence type="ECO:0000256" key="4">
    <source>
        <dbReference type="ARBA" id="ARBA00023136"/>
    </source>
</evidence>